<evidence type="ECO:0000313" key="2">
    <source>
        <dbReference type="Proteomes" id="UP000014977"/>
    </source>
</evidence>
<keyword evidence="2" id="KW-1185">Reference proteome</keyword>
<gene>
    <name evidence="1" type="ORF">dsmv_3248</name>
</gene>
<organism evidence="1 2">
    <name type="scientific">Desulfococcus multivorans DSM 2059</name>
    <dbReference type="NCBI Taxonomy" id="1121405"/>
    <lineage>
        <taxon>Bacteria</taxon>
        <taxon>Pseudomonadati</taxon>
        <taxon>Thermodesulfobacteriota</taxon>
        <taxon>Desulfobacteria</taxon>
        <taxon>Desulfobacterales</taxon>
        <taxon>Desulfococcaceae</taxon>
        <taxon>Desulfococcus</taxon>
    </lineage>
</organism>
<dbReference type="OrthoDB" id="5419800at2"/>
<comment type="caution">
    <text evidence="1">The sequence shown here is derived from an EMBL/GenBank/DDBJ whole genome shotgun (WGS) entry which is preliminary data.</text>
</comment>
<dbReference type="eggNOG" id="ENOG502ZCB7">
    <property type="taxonomic scope" value="Bacteria"/>
</dbReference>
<protein>
    <submittedName>
        <fullName evidence="1">Uncharacterized protein</fullName>
    </submittedName>
</protein>
<sequence>MKKNDDDHIRISLPGANASDLRGKQSVRATFKLTEDAINTISIVSIHLGIKQKSLFDHLIEDINALETIAQEIEPREFNHQQRIQKTFVLSRKTLMSLEKVCRNFNAPRDILVEYSIQRLLPVIIREQERHRRRKEILKELEAFLRQGQQILEKSKHLLGDEDMVYDRLERMMGACTTTYEHVADYIERGKVIETFKIDSD</sequence>
<evidence type="ECO:0000313" key="1">
    <source>
        <dbReference type="EMBL" id="EPR34676.1"/>
    </source>
</evidence>
<reference evidence="1 2" key="1">
    <citation type="journal article" date="2013" name="Genome Announc.">
        <title>Draft genome sequences for three mercury-methylating, sulfate-reducing bacteria.</title>
        <authorList>
            <person name="Brown S.D."/>
            <person name="Hurt R.A.Jr."/>
            <person name="Gilmour C.C."/>
            <person name="Elias D.A."/>
        </authorList>
    </citation>
    <scope>NUCLEOTIDE SEQUENCE [LARGE SCALE GENOMIC DNA]</scope>
    <source>
        <strain evidence="1 2">DSM 2059</strain>
    </source>
</reference>
<accession>S7TDF0</accession>
<dbReference type="AlphaFoldDB" id="S7TDF0"/>
<name>S7TDF0_DESML</name>
<dbReference type="EMBL" id="ATHJ01000111">
    <property type="protein sequence ID" value="EPR34676.1"/>
    <property type="molecule type" value="Genomic_DNA"/>
</dbReference>
<dbReference type="PATRIC" id="fig|1121405.3.peg.3730"/>
<proteinExistence type="predicted"/>
<dbReference type="Proteomes" id="UP000014977">
    <property type="component" value="Unassembled WGS sequence"/>
</dbReference>
<dbReference type="RefSeq" id="WP_020878338.1">
    <property type="nucleotide sequence ID" value="NZ_ATHJ01000111.1"/>
</dbReference>